<sequence length="54" mass="6128">MELLLIRKEGRAVKVFWGITRGNYVCAVGSRGGSQEDHPYWIQNNFTGELDTTL</sequence>
<protein>
    <submittedName>
        <fullName evidence="1">Uncharacterized protein</fullName>
    </submittedName>
</protein>
<dbReference type="AlphaFoldDB" id="A0A392TU66"/>
<name>A0A392TU66_9FABA</name>
<comment type="caution">
    <text evidence="1">The sequence shown here is derived from an EMBL/GenBank/DDBJ whole genome shotgun (WGS) entry which is preliminary data.</text>
</comment>
<reference evidence="1 2" key="1">
    <citation type="journal article" date="2018" name="Front. Plant Sci.">
        <title>Red Clover (Trifolium pratense) and Zigzag Clover (T. medium) - A Picture of Genomic Similarities and Differences.</title>
        <authorList>
            <person name="Dluhosova J."/>
            <person name="Istvanek J."/>
            <person name="Nedelnik J."/>
            <person name="Repkova J."/>
        </authorList>
    </citation>
    <scope>NUCLEOTIDE SEQUENCE [LARGE SCALE GENOMIC DNA]</scope>
    <source>
        <strain evidence="2">cv. 10/8</strain>
        <tissue evidence="1">Leaf</tissue>
    </source>
</reference>
<keyword evidence="2" id="KW-1185">Reference proteome</keyword>
<accession>A0A392TU66</accession>
<organism evidence="1 2">
    <name type="scientific">Trifolium medium</name>
    <dbReference type="NCBI Taxonomy" id="97028"/>
    <lineage>
        <taxon>Eukaryota</taxon>
        <taxon>Viridiplantae</taxon>
        <taxon>Streptophyta</taxon>
        <taxon>Embryophyta</taxon>
        <taxon>Tracheophyta</taxon>
        <taxon>Spermatophyta</taxon>
        <taxon>Magnoliopsida</taxon>
        <taxon>eudicotyledons</taxon>
        <taxon>Gunneridae</taxon>
        <taxon>Pentapetalae</taxon>
        <taxon>rosids</taxon>
        <taxon>fabids</taxon>
        <taxon>Fabales</taxon>
        <taxon>Fabaceae</taxon>
        <taxon>Papilionoideae</taxon>
        <taxon>50 kb inversion clade</taxon>
        <taxon>NPAAA clade</taxon>
        <taxon>Hologalegina</taxon>
        <taxon>IRL clade</taxon>
        <taxon>Trifolieae</taxon>
        <taxon>Trifolium</taxon>
    </lineage>
</organism>
<evidence type="ECO:0000313" key="1">
    <source>
        <dbReference type="EMBL" id="MCI64469.1"/>
    </source>
</evidence>
<dbReference type="EMBL" id="LXQA010656562">
    <property type="protein sequence ID" value="MCI64469.1"/>
    <property type="molecule type" value="Genomic_DNA"/>
</dbReference>
<evidence type="ECO:0000313" key="2">
    <source>
        <dbReference type="Proteomes" id="UP000265520"/>
    </source>
</evidence>
<dbReference type="Proteomes" id="UP000265520">
    <property type="component" value="Unassembled WGS sequence"/>
</dbReference>
<proteinExistence type="predicted"/>